<dbReference type="InterPro" id="IPR051319">
    <property type="entry name" value="Oligoribo/pAp-PDE_c-di-AMP_PDE"/>
</dbReference>
<dbReference type="Gene3D" id="3.10.310.30">
    <property type="match status" value="1"/>
</dbReference>
<organism evidence="3 4">
    <name type="scientific">Candidatus Enterousia intestinigallinarum</name>
    <dbReference type="NCBI Taxonomy" id="2840790"/>
    <lineage>
        <taxon>Bacteria</taxon>
        <taxon>Pseudomonadati</taxon>
        <taxon>Pseudomonadota</taxon>
        <taxon>Alphaproteobacteria</taxon>
        <taxon>Candidatus Enterousia</taxon>
    </lineage>
</organism>
<dbReference type="AlphaFoldDB" id="A0A9D1JX68"/>
<name>A0A9D1JX68_9PROT</name>
<dbReference type="EMBL" id="DVJI01000013">
    <property type="protein sequence ID" value="HIS71230.1"/>
    <property type="molecule type" value="Genomic_DNA"/>
</dbReference>
<feature type="domain" description="DDH" evidence="1">
    <location>
        <begin position="19"/>
        <end position="146"/>
    </location>
</feature>
<dbReference type="Pfam" id="PF02272">
    <property type="entry name" value="DHHA1"/>
    <property type="match status" value="1"/>
</dbReference>
<accession>A0A9D1JX68</accession>
<evidence type="ECO:0000313" key="3">
    <source>
        <dbReference type="EMBL" id="HIS71230.1"/>
    </source>
</evidence>
<dbReference type="PANTHER" id="PTHR47618">
    <property type="entry name" value="BIFUNCTIONAL OLIGORIBONUCLEASE AND PAP PHOSPHATASE NRNA"/>
    <property type="match status" value="1"/>
</dbReference>
<reference evidence="3" key="1">
    <citation type="submission" date="2020-10" db="EMBL/GenBank/DDBJ databases">
        <authorList>
            <person name="Gilroy R."/>
        </authorList>
    </citation>
    <scope>NUCLEOTIDE SEQUENCE</scope>
    <source>
        <strain evidence="3">ChiGjej3B3-5194</strain>
    </source>
</reference>
<dbReference type="InterPro" id="IPR001667">
    <property type="entry name" value="DDH_dom"/>
</dbReference>
<evidence type="ECO:0000259" key="1">
    <source>
        <dbReference type="Pfam" id="PF01368"/>
    </source>
</evidence>
<sequence>MKTDDINIFVEKVSGARTILIAGHKNPDGDAMCSVLALARLIKLNFGIDALCVYDGNVPDMLDNVPLREHMHFYGRVDLTRPFDLVLLLDYGTKNHIGGIMPAVESAACVIEIDHHKNDDTIGDVCLNDTDAAAVGEIIFNIAKKLKWTRDNAVDELIAISILTDTGFFKYARRGAALRIMAQLVDEGVSIEHVSNLLNNKPRKTVLTEAAVASRTEFFYRGRVALATIDAKDYKNLDGRGETVLSLLGQIKGVEYIILLKRQKENQTGVSLRSKTQPVNEIAAALGGGGHVCAAGAVVHDSLDNVRARVLELFRGVK</sequence>
<dbReference type="InterPro" id="IPR038763">
    <property type="entry name" value="DHH_sf"/>
</dbReference>
<reference evidence="3" key="2">
    <citation type="journal article" date="2021" name="PeerJ">
        <title>Extensive microbial diversity within the chicken gut microbiome revealed by metagenomics and culture.</title>
        <authorList>
            <person name="Gilroy R."/>
            <person name="Ravi A."/>
            <person name="Getino M."/>
            <person name="Pursley I."/>
            <person name="Horton D.L."/>
            <person name="Alikhan N.F."/>
            <person name="Baker D."/>
            <person name="Gharbi K."/>
            <person name="Hall N."/>
            <person name="Watson M."/>
            <person name="Adriaenssens E.M."/>
            <person name="Foster-Nyarko E."/>
            <person name="Jarju S."/>
            <person name="Secka A."/>
            <person name="Antonio M."/>
            <person name="Oren A."/>
            <person name="Chaudhuri R.R."/>
            <person name="La Ragione R."/>
            <person name="Hildebrand F."/>
            <person name="Pallen M.J."/>
        </authorList>
    </citation>
    <scope>NUCLEOTIDE SEQUENCE</scope>
    <source>
        <strain evidence="3">ChiGjej3B3-5194</strain>
    </source>
</reference>
<proteinExistence type="predicted"/>
<dbReference type="Pfam" id="PF01368">
    <property type="entry name" value="DHH"/>
    <property type="match status" value="1"/>
</dbReference>
<gene>
    <name evidence="3" type="ORF">IAD02_04590</name>
</gene>
<dbReference type="Proteomes" id="UP000886742">
    <property type="component" value="Unassembled WGS sequence"/>
</dbReference>
<dbReference type="Gene3D" id="3.90.1640.10">
    <property type="entry name" value="inorganic pyrophosphatase (n-terminal core)"/>
    <property type="match status" value="1"/>
</dbReference>
<protein>
    <submittedName>
        <fullName evidence="3">DHH family phosphoesterase</fullName>
    </submittedName>
</protein>
<feature type="domain" description="DHHA1" evidence="2">
    <location>
        <begin position="243"/>
        <end position="313"/>
    </location>
</feature>
<dbReference type="InterPro" id="IPR003156">
    <property type="entry name" value="DHHA1_dom"/>
</dbReference>
<evidence type="ECO:0000259" key="2">
    <source>
        <dbReference type="Pfam" id="PF02272"/>
    </source>
</evidence>
<dbReference type="PANTHER" id="PTHR47618:SF1">
    <property type="entry name" value="BIFUNCTIONAL OLIGORIBONUCLEASE AND PAP PHOSPHATASE NRNA"/>
    <property type="match status" value="1"/>
</dbReference>
<dbReference type="GO" id="GO:0003676">
    <property type="term" value="F:nucleic acid binding"/>
    <property type="evidence" value="ECO:0007669"/>
    <property type="project" value="InterPro"/>
</dbReference>
<evidence type="ECO:0000313" key="4">
    <source>
        <dbReference type="Proteomes" id="UP000886742"/>
    </source>
</evidence>
<dbReference type="SUPFAM" id="SSF64182">
    <property type="entry name" value="DHH phosphoesterases"/>
    <property type="match status" value="1"/>
</dbReference>
<comment type="caution">
    <text evidence="3">The sequence shown here is derived from an EMBL/GenBank/DDBJ whole genome shotgun (WGS) entry which is preliminary data.</text>
</comment>